<gene>
    <name evidence="1" type="ORF">VP01_3435g1</name>
</gene>
<accession>A0A0L6UX75</accession>
<name>A0A0L6UX75_9BASI</name>
<dbReference type="EMBL" id="LAVV01008430">
    <property type="protein sequence ID" value="KNZ52827.1"/>
    <property type="molecule type" value="Genomic_DNA"/>
</dbReference>
<keyword evidence="2" id="KW-1185">Reference proteome</keyword>
<comment type="caution">
    <text evidence="1">The sequence shown here is derived from an EMBL/GenBank/DDBJ whole genome shotgun (WGS) entry which is preliminary data.</text>
</comment>
<feature type="non-terminal residue" evidence="1">
    <location>
        <position position="112"/>
    </location>
</feature>
<evidence type="ECO:0000313" key="1">
    <source>
        <dbReference type="EMBL" id="KNZ52827.1"/>
    </source>
</evidence>
<dbReference type="VEuPathDB" id="FungiDB:VP01_3435g1"/>
<dbReference type="Proteomes" id="UP000037035">
    <property type="component" value="Unassembled WGS sequence"/>
</dbReference>
<evidence type="ECO:0000313" key="2">
    <source>
        <dbReference type="Proteomes" id="UP000037035"/>
    </source>
</evidence>
<sequence>MVPDCQAWRAPPPAHSQVEEVLHLTKSNVKPSKIILQLHESNGGILAINRTIKKMWQGEHLGKNSIEVLLVKASGAIEQLFFNRGSVKASPPPGNWPDSNKKDILNWLLFPD</sequence>
<dbReference type="AlphaFoldDB" id="A0A0L6UX75"/>
<proteinExistence type="predicted"/>
<protein>
    <submittedName>
        <fullName evidence="1">Uncharacterized protein</fullName>
    </submittedName>
</protein>
<organism evidence="1 2">
    <name type="scientific">Puccinia sorghi</name>
    <dbReference type="NCBI Taxonomy" id="27349"/>
    <lineage>
        <taxon>Eukaryota</taxon>
        <taxon>Fungi</taxon>
        <taxon>Dikarya</taxon>
        <taxon>Basidiomycota</taxon>
        <taxon>Pucciniomycotina</taxon>
        <taxon>Pucciniomycetes</taxon>
        <taxon>Pucciniales</taxon>
        <taxon>Pucciniaceae</taxon>
        <taxon>Puccinia</taxon>
    </lineage>
</organism>
<reference evidence="1 2" key="1">
    <citation type="submission" date="2015-08" db="EMBL/GenBank/DDBJ databases">
        <title>Next Generation Sequencing and Analysis of the Genome of Puccinia sorghi L Schw, the Causal Agent of Maize Common Rust.</title>
        <authorList>
            <person name="Rochi L."/>
            <person name="Burguener G."/>
            <person name="Darino M."/>
            <person name="Turjanski A."/>
            <person name="Kreff E."/>
            <person name="Dieguez M.J."/>
            <person name="Sacco F."/>
        </authorList>
    </citation>
    <scope>NUCLEOTIDE SEQUENCE [LARGE SCALE GENOMIC DNA]</scope>
    <source>
        <strain evidence="1 2">RO10H11247</strain>
    </source>
</reference>